<dbReference type="Proteomes" id="UP001183809">
    <property type="component" value="Unassembled WGS sequence"/>
</dbReference>
<dbReference type="RefSeq" id="WP_311695742.1">
    <property type="nucleotide sequence ID" value="NZ_JAVREY010000015.1"/>
</dbReference>
<reference evidence="2" key="1">
    <citation type="submission" date="2023-07" db="EMBL/GenBank/DDBJ databases">
        <title>30 novel species of actinomycetes from the DSMZ collection.</title>
        <authorList>
            <person name="Nouioui I."/>
        </authorList>
    </citation>
    <scope>NUCLEOTIDE SEQUENCE [LARGE SCALE GENOMIC DNA]</scope>
    <source>
        <strain evidence="2">DSM 41699</strain>
    </source>
</reference>
<proteinExistence type="predicted"/>
<dbReference type="EMBL" id="JAVREY010000015">
    <property type="protein sequence ID" value="MDT0464422.1"/>
    <property type="molecule type" value="Genomic_DNA"/>
</dbReference>
<organism evidence="1 2">
    <name type="scientific">Streptomyces gibsoniae</name>
    <dbReference type="NCBI Taxonomy" id="3075529"/>
    <lineage>
        <taxon>Bacteria</taxon>
        <taxon>Bacillati</taxon>
        <taxon>Actinomycetota</taxon>
        <taxon>Actinomycetes</taxon>
        <taxon>Kitasatosporales</taxon>
        <taxon>Streptomycetaceae</taxon>
        <taxon>Streptomyces</taxon>
    </lineage>
</organism>
<protein>
    <submittedName>
        <fullName evidence="1">Uncharacterized protein</fullName>
    </submittedName>
</protein>
<name>A0ABU2TTZ0_9ACTN</name>
<accession>A0ABU2TTZ0</accession>
<evidence type="ECO:0000313" key="2">
    <source>
        <dbReference type="Proteomes" id="UP001183809"/>
    </source>
</evidence>
<evidence type="ECO:0000313" key="1">
    <source>
        <dbReference type="EMBL" id="MDT0464422.1"/>
    </source>
</evidence>
<comment type="caution">
    <text evidence="1">The sequence shown here is derived from an EMBL/GenBank/DDBJ whole genome shotgun (WGS) entry which is preliminary data.</text>
</comment>
<sequence length="112" mass="12298">MGHLIGKMSVKIPIERRVAAREAYQLHEWLNWHQFLLEGMLGEPSAKGRTDGSAMDGVRHETAQRRVSLTMCWIGAPGKAGAPTSEGYLIIRNALAPTGCVCIGLRPCVDER</sequence>
<gene>
    <name evidence="1" type="ORF">RM764_15545</name>
</gene>
<keyword evidence="2" id="KW-1185">Reference proteome</keyword>